<name>A0A9P4JE66_9PLEO</name>
<evidence type="ECO:0008006" key="3">
    <source>
        <dbReference type="Google" id="ProtNLM"/>
    </source>
</evidence>
<evidence type="ECO:0000313" key="1">
    <source>
        <dbReference type="EMBL" id="KAF2196196.1"/>
    </source>
</evidence>
<organism evidence="1 2">
    <name type="scientific">Delitschia confertaspora ATCC 74209</name>
    <dbReference type="NCBI Taxonomy" id="1513339"/>
    <lineage>
        <taxon>Eukaryota</taxon>
        <taxon>Fungi</taxon>
        <taxon>Dikarya</taxon>
        <taxon>Ascomycota</taxon>
        <taxon>Pezizomycotina</taxon>
        <taxon>Dothideomycetes</taxon>
        <taxon>Pleosporomycetidae</taxon>
        <taxon>Pleosporales</taxon>
        <taxon>Delitschiaceae</taxon>
        <taxon>Delitschia</taxon>
    </lineage>
</organism>
<evidence type="ECO:0000313" key="2">
    <source>
        <dbReference type="Proteomes" id="UP000799536"/>
    </source>
</evidence>
<reference evidence="1" key="1">
    <citation type="journal article" date="2020" name="Stud. Mycol.">
        <title>101 Dothideomycetes genomes: a test case for predicting lifestyles and emergence of pathogens.</title>
        <authorList>
            <person name="Haridas S."/>
            <person name="Albert R."/>
            <person name="Binder M."/>
            <person name="Bloem J."/>
            <person name="Labutti K."/>
            <person name="Salamov A."/>
            <person name="Andreopoulos B."/>
            <person name="Baker S."/>
            <person name="Barry K."/>
            <person name="Bills G."/>
            <person name="Bluhm B."/>
            <person name="Cannon C."/>
            <person name="Castanera R."/>
            <person name="Culley D."/>
            <person name="Daum C."/>
            <person name="Ezra D."/>
            <person name="Gonzalez J."/>
            <person name="Henrissat B."/>
            <person name="Kuo A."/>
            <person name="Liang C."/>
            <person name="Lipzen A."/>
            <person name="Lutzoni F."/>
            <person name="Magnuson J."/>
            <person name="Mondo S."/>
            <person name="Nolan M."/>
            <person name="Ohm R."/>
            <person name="Pangilinan J."/>
            <person name="Park H.-J."/>
            <person name="Ramirez L."/>
            <person name="Alfaro M."/>
            <person name="Sun H."/>
            <person name="Tritt A."/>
            <person name="Yoshinaga Y."/>
            <person name="Zwiers L.-H."/>
            <person name="Turgeon B."/>
            <person name="Goodwin S."/>
            <person name="Spatafora J."/>
            <person name="Crous P."/>
            <person name="Grigoriev I."/>
        </authorList>
    </citation>
    <scope>NUCLEOTIDE SEQUENCE</scope>
    <source>
        <strain evidence="1">ATCC 74209</strain>
    </source>
</reference>
<gene>
    <name evidence="1" type="ORF">GQ43DRAFT_383854</name>
</gene>
<sequence>MATNFKNPPVRPKSSLEDFSRERQSLLMRELELLLDLKPRALDSRLLALPKGLREKIIIYLLPDTETGSRPELHTCFWAADMIDEPWRNEVFGYAPSVVKRDRLRPQLLLINRQLRYEILELYFSRSRVTLHAELRNTIENNWQFDYSPYILQFPMLKFVTHVRFYIEWNYTITDSDPTTDQIRMISDLMQAKDVILAPLQRVEEIDLSILFFWRRSRKIYHLSMQNLFELEDIFKQQAEKRWLQILRPSESMNTSLDVAAGVGYKLVPEAKDRKQSGEMEIYASRNLEEAMRNRRKSSVDYYGNYRISDPLPQPAFRQH</sequence>
<dbReference type="Proteomes" id="UP000799536">
    <property type="component" value="Unassembled WGS sequence"/>
</dbReference>
<comment type="caution">
    <text evidence="1">The sequence shown here is derived from an EMBL/GenBank/DDBJ whole genome shotgun (WGS) entry which is preliminary data.</text>
</comment>
<keyword evidence="2" id="KW-1185">Reference proteome</keyword>
<dbReference type="AlphaFoldDB" id="A0A9P4JE66"/>
<accession>A0A9P4JE66</accession>
<proteinExistence type="predicted"/>
<dbReference type="OrthoDB" id="3672650at2759"/>
<protein>
    <recommendedName>
        <fullName evidence="3">F-box domain-containing protein</fullName>
    </recommendedName>
</protein>
<dbReference type="EMBL" id="ML994449">
    <property type="protein sequence ID" value="KAF2196196.1"/>
    <property type="molecule type" value="Genomic_DNA"/>
</dbReference>